<accession>A0A161SLY7</accession>
<evidence type="ECO:0000313" key="2">
    <source>
        <dbReference type="Proteomes" id="UP000076490"/>
    </source>
</evidence>
<dbReference type="AlphaFoldDB" id="A0A161SLY7"/>
<name>A0A161SLY7_9BACL</name>
<gene>
    <name evidence="1" type="ORF">AV656_07780</name>
</gene>
<proteinExistence type="predicted"/>
<sequence length="73" mass="8325">MIVPPVCYEMTGRSGAVAEAGHGEATDRTACRLQFLFEKGRGKSCNKVIREYKNPWTFRKEESKGFTRLEKIL</sequence>
<organism evidence="1 2">
    <name type="scientific">Bhargavaea cecembensis</name>
    <dbReference type="NCBI Taxonomy" id="394098"/>
    <lineage>
        <taxon>Bacteria</taxon>
        <taxon>Bacillati</taxon>
        <taxon>Bacillota</taxon>
        <taxon>Bacilli</taxon>
        <taxon>Bacillales</taxon>
        <taxon>Caryophanaceae</taxon>
        <taxon>Bhargavaea</taxon>
    </lineage>
</organism>
<dbReference type="EMBL" id="LQNT01000009">
    <property type="protein sequence ID" value="KZE38793.1"/>
    <property type="molecule type" value="Genomic_DNA"/>
</dbReference>
<comment type="caution">
    <text evidence="1">The sequence shown here is derived from an EMBL/GenBank/DDBJ whole genome shotgun (WGS) entry which is preliminary data.</text>
</comment>
<dbReference type="Proteomes" id="UP000076490">
    <property type="component" value="Unassembled WGS sequence"/>
</dbReference>
<reference evidence="1 2" key="1">
    <citation type="submission" date="2016-01" db="EMBL/GenBank/DDBJ databases">
        <title>Whole genome sequencing of Bhargavaea cecembensis T14.</title>
        <authorList>
            <person name="Hong K.W."/>
        </authorList>
    </citation>
    <scope>NUCLEOTIDE SEQUENCE [LARGE SCALE GENOMIC DNA]</scope>
    <source>
        <strain evidence="1 2">T14</strain>
    </source>
</reference>
<protein>
    <submittedName>
        <fullName evidence="1">Uncharacterized protein</fullName>
    </submittedName>
</protein>
<evidence type="ECO:0000313" key="1">
    <source>
        <dbReference type="EMBL" id="KZE38793.1"/>
    </source>
</evidence>